<sequence>MSEDITKVYEEYSEQILFCKYFIAEHLKHNAEMGRCGEKILLKELSKRFGMLEFVSGFVVCKGNLSPQSDILVCRSNMYKRPLDGGLYIVNPIDCLMIIEVKGNLTLADISETNRKNQYFKDHDETKHIQLALFAYKTRIGKKSLLNSFGYKYQKEIMSFYQKRLDTEMWIDLFICLHRESMNTSVSRDKQLFVIKDRQNGRQYFLDNNYPVIQSFFRYMQSLQE</sequence>
<organism evidence="2 3">
    <name type="scientific">Paenibacillus agaridevorans</name>
    <dbReference type="NCBI Taxonomy" id="171404"/>
    <lineage>
        <taxon>Bacteria</taxon>
        <taxon>Bacillati</taxon>
        <taxon>Bacillota</taxon>
        <taxon>Bacilli</taxon>
        <taxon>Bacillales</taxon>
        <taxon>Paenibacillaceae</taxon>
        <taxon>Paenibacillus</taxon>
    </lineage>
</organism>
<dbReference type="AlphaFoldDB" id="A0A2R5EQC1"/>
<name>A0A2R5EQC1_9BACL</name>
<protein>
    <recommendedName>
        <fullName evidence="1">DUF6602 domain-containing protein</fullName>
    </recommendedName>
</protein>
<comment type="caution">
    <text evidence="2">The sequence shown here is derived from an EMBL/GenBank/DDBJ whole genome shotgun (WGS) entry which is preliminary data.</text>
</comment>
<evidence type="ECO:0000313" key="2">
    <source>
        <dbReference type="EMBL" id="GBG08906.1"/>
    </source>
</evidence>
<dbReference type="Pfam" id="PF20247">
    <property type="entry name" value="DUF6602"/>
    <property type="match status" value="1"/>
</dbReference>
<evidence type="ECO:0000259" key="1">
    <source>
        <dbReference type="Pfam" id="PF20247"/>
    </source>
</evidence>
<proteinExistence type="predicted"/>
<dbReference type="EMBL" id="BDQX01000173">
    <property type="protein sequence ID" value="GBG08906.1"/>
    <property type="molecule type" value="Genomic_DNA"/>
</dbReference>
<dbReference type="RefSeq" id="WP_108993753.1">
    <property type="nucleotide sequence ID" value="NZ_BDQX01000173.1"/>
</dbReference>
<evidence type="ECO:0000313" key="3">
    <source>
        <dbReference type="Proteomes" id="UP000245202"/>
    </source>
</evidence>
<dbReference type="Proteomes" id="UP000245202">
    <property type="component" value="Unassembled WGS sequence"/>
</dbReference>
<accession>A0A2R5EQC1</accession>
<feature type="domain" description="DUF6602" evidence="1">
    <location>
        <begin position="25"/>
        <end position="116"/>
    </location>
</feature>
<dbReference type="InterPro" id="IPR046537">
    <property type="entry name" value="DUF6602"/>
</dbReference>
<reference evidence="2 3" key="1">
    <citation type="submission" date="2017-08" db="EMBL/GenBank/DDBJ databases">
        <title>Substantial Increase in Enzyme Production by Combined Drug-Resistance Mutations in Paenibacillus agaridevorans.</title>
        <authorList>
            <person name="Tanaka Y."/>
            <person name="Funane K."/>
            <person name="Hosaka T."/>
            <person name="Shiwa Y."/>
            <person name="Fujita N."/>
            <person name="Miyazaki T."/>
            <person name="Yoshikawa H."/>
            <person name="Murakami K."/>
            <person name="Kasahara K."/>
            <person name="Inaoka T."/>
            <person name="Hiraga Y."/>
            <person name="Ochi K."/>
        </authorList>
    </citation>
    <scope>NUCLEOTIDE SEQUENCE [LARGE SCALE GENOMIC DNA]</scope>
    <source>
        <strain evidence="2 3">T-3040</strain>
    </source>
</reference>
<gene>
    <name evidence="2" type="ORF">PAT3040_03519</name>
</gene>
<keyword evidence="3" id="KW-1185">Reference proteome</keyword>